<dbReference type="AlphaFoldDB" id="A0A1X7MVZ9"/>
<dbReference type="PANTHER" id="PTHR33376:SF4">
    <property type="entry name" value="SIALIC ACID-BINDING PERIPLASMIC PROTEIN SIAP"/>
    <property type="match status" value="1"/>
</dbReference>
<keyword evidence="1 2" id="KW-0732">Signal</keyword>
<dbReference type="RefSeq" id="WP_085463006.1">
    <property type="nucleotide sequence ID" value="NZ_FXBL01000004.1"/>
</dbReference>
<dbReference type="SUPFAM" id="SSF53850">
    <property type="entry name" value="Periplasmic binding protein-like II"/>
    <property type="match status" value="1"/>
</dbReference>
<organism evidence="3 4">
    <name type="scientific">Mesorhizobium australicum</name>
    <dbReference type="NCBI Taxonomy" id="536018"/>
    <lineage>
        <taxon>Bacteria</taxon>
        <taxon>Pseudomonadati</taxon>
        <taxon>Pseudomonadota</taxon>
        <taxon>Alphaproteobacteria</taxon>
        <taxon>Hyphomicrobiales</taxon>
        <taxon>Phyllobacteriaceae</taxon>
        <taxon>Mesorhizobium</taxon>
    </lineage>
</organism>
<feature type="chain" id="PRO_5012191754" evidence="2">
    <location>
        <begin position="29"/>
        <end position="329"/>
    </location>
</feature>
<dbReference type="PROSITE" id="PS51318">
    <property type="entry name" value="TAT"/>
    <property type="match status" value="1"/>
</dbReference>
<dbReference type="Pfam" id="PF03480">
    <property type="entry name" value="DctP"/>
    <property type="match status" value="1"/>
</dbReference>
<dbReference type="InterPro" id="IPR018389">
    <property type="entry name" value="DctP_fam"/>
</dbReference>
<evidence type="ECO:0000313" key="3">
    <source>
        <dbReference type="EMBL" id="SMH29052.1"/>
    </source>
</evidence>
<proteinExistence type="predicted"/>
<gene>
    <name evidence="3" type="ORF">SAMN02982922_0846</name>
</gene>
<feature type="signal peptide" evidence="2">
    <location>
        <begin position="1"/>
        <end position="28"/>
    </location>
</feature>
<evidence type="ECO:0000313" key="4">
    <source>
        <dbReference type="Proteomes" id="UP000193083"/>
    </source>
</evidence>
<accession>A0A1X7MVZ9</accession>
<dbReference type="Proteomes" id="UP000193083">
    <property type="component" value="Unassembled WGS sequence"/>
</dbReference>
<dbReference type="PANTHER" id="PTHR33376">
    <property type="match status" value="1"/>
</dbReference>
<dbReference type="InterPro" id="IPR038404">
    <property type="entry name" value="TRAP_DctP_sf"/>
</dbReference>
<name>A0A1X7MVZ9_9HYPH</name>
<dbReference type="EMBL" id="FXBL01000004">
    <property type="protein sequence ID" value="SMH29052.1"/>
    <property type="molecule type" value="Genomic_DNA"/>
</dbReference>
<dbReference type="OrthoDB" id="9803763at2"/>
<evidence type="ECO:0000256" key="2">
    <source>
        <dbReference type="SAM" id="SignalP"/>
    </source>
</evidence>
<reference evidence="3 4" key="1">
    <citation type="submission" date="2017-04" db="EMBL/GenBank/DDBJ databases">
        <authorList>
            <person name="Afonso C.L."/>
            <person name="Miller P.J."/>
            <person name="Scott M.A."/>
            <person name="Spackman E."/>
            <person name="Goraichik I."/>
            <person name="Dimitrov K.M."/>
            <person name="Suarez D.L."/>
            <person name="Swayne D.E."/>
        </authorList>
    </citation>
    <scope>NUCLEOTIDE SEQUENCE [LARGE SCALE GENOMIC DNA]</scope>
    <source>
        <strain evidence="3 4">B5P</strain>
    </source>
</reference>
<protein>
    <submittedName>
        <fullName evidence="3">Tripartite ATP-independent transporter solute receptor, DctP family</fullName>
    </submittedName>
</protein>
<keyword evidence="3" id="KW-0675">Receptor</keyword>
<dbReference type="InterPro" id="IPR006311">
    <property type="entry name" value="TAT_signal"/>
</dbReference>
<dbReference type="NCBIfam" id="NF037995">
    <property type="entry name" value="TRAP_S1"/>
    <property type="match status" value="1"/>
</dbReference>
<evidence type="ECO:0000256" key="1">
    <source>
        <dbReference type="ARBA" id="ARBA00022729"/>
    </source>
</evidence>
<keyword evidence="4" id="KW-1185">Reference proteome</keyword>
<dbReference type="GO" id="GO:0055085">
    <property type="term" value="P:transmembrane transport"/>
    <property type="evidence" value="ECO:0007669"/>
    <property type="project" value="InterPro"/>
</dbReference>
<dbReference type="Gene3D" id="3.40.190.170">
    <property type="entry name" value="Bacterial extracellular solute-binding protein, family 7"/>
    <property type="match status" value="1"/>
</dbReference>
<sequence>MTSTFTRRALLGAATAIGMLATAGAAMAEPIKLRFADSTTADAPRSKALVEIFAKKLGTDFVFEPYFGSTLYKQGTEIVAVQRGNLEMALMPPSDFAKQVPAFSILTAAYLVRDAKHLKAIFDSEIGAEFKKMAREEMGVVVLAPAYYGTRHLNLKGDKKISKPEDLAGIKLRMPGGEAWQFLGESIGANPVAVDYAEVYTALQTGAIDAQDNPLPNDKLMKFYEVTDQIVLTGHNVGFGLLMINAKLFDSLTPEQQKAMQAAADEAFAWSDQEYVKQEAELIDFFKGAGLDVYTPDIEAFRAYSNKKYLGSTLSKDWPEGMIDRINAL</sequence>